<evidence type="ECO:0000256" key="11">
    <source>
        <dbReference type="RuleBase" id="RU361203"/>
    </source>
</evidence>
<comment type="similarity">
    <text evidence="4 11">Belongs to the metallophosphoesterase superfamily. Purple acid phosphatase family.</text>
</comment>
<evidence type="ECO:0000259" key="12">
    <source>
        <dbReference type="Pfam" id="PF00149"/>
    </source>
</evidence>
<evidence type="ECO:0000259" key="13">
    <source>
        <dbReference type="Pfam" id="PF14008"/>
    </source>
</evidence>
<dbReference type="PANTHER" id="PTHR45778:SF3">
    <property type="entry name" value="PURPLE ACID PHOSPHATASE"/>
    <property type="match status" value="1"/>
</dbReference>
<evidence type="ECO:0000256" key="4">
    <source>
        <dbReference type="ARBA" id="ARBA00008723"/>
    </source>
</evidence>
<dbReference type="GO" id="GO:0046872">
    <property type="term" value="F:metal ion binding"/>
    <property type="evidence" value="ECO:0007669"/>
    <property type="project" value="InterPro"/>
</dbReference>
<proteinExistence type="inferred from homology"/>
<accession>A0A061FSS3</accession>
<dbReference type="InterPro" id="IPR041792">
    <property type="entry name" value="MPP_PAP"/>
</dbReference>
<dbReference type="SUPFAM" id="SSF56300">
    <property type="entry name" value="Metallo-dependent phosphatases"/>
    <property type="match status" value="2"/>
</dbReference>
<evidence type="ECO:0000256" key="1">
    <source>
        <dbReference type="ARBA" id="ARBA00001947"/>
    </source>
</evidence>
<dbReference type="InParanoid" id="A0A061FSS3"/>
<keyword evidence="6" id="KW-0964">Secreted</keyword>
<gene>
    <name evidence="16" type="ORF">TCM_042391</name>
</gene>
<dbReference type="InterPro" id="IPR029052">
    <property type="entry name" value="Metallo-depent_PP-like"/>
</dbReference>
<evidence type="ECO:0000259" key="15">
    <source>
        <dbReference type="Pfam" id="PF17808"/>
    </source>
</evidence>
<keyword evidence="9" id="KW-0408">Iron</keyword>
<dbReference type="PANTHER" id="PTHR45778">
    <property type="entry name" value="PURPLE ACID PHOSPHATASE-RELATED"/>
    <property type="match status" value="1"/>
</dbReference>
<dbReference type="AlphaFoldDB" id="A0A061FSS3"/>
<dbReference type="Pfam" id="PF00149">
    <property type="entry name" value="Metallophos"/>
    <property type="match status" value="2"/>
</dbReference>
<evidence type="ECO:0000259" key="14">
    <source>
        <dbReference type="Pfam" id="PF16656"/>
    </source>
</evidence>
<comment type="subcellular location">
    <subcellularLocation>
        <location evidence="3">Secreted</location>
    </subcellularLocation>
</comment>
<dbReference type="InterPro" id="IPR015914">
    <property type="entry name" value="PAPs_N"/>
</dbReference>
<dbReference type="GO" id="GO:0003993">
    <property type="term" value="F:acid phosphatase activity"/>
    <property type="evidence" value="ECO:0007669"/>
    <property type="project" value="UniProtKB-EC"/>
</dbReference>
<evidence type="ECO:0000256" key="2">
    <source>
        <dbReference type="ARBA" id="ARBA00001962"/>
    </source>
</evidence>
<feature type="domain" description="Calcineurin-like phosphoesterase" evidence="12">
    <location>
        <begin position="364"/>
        <end position="572"/>
    </location>
</feature>
<evidence type="ECO:0000256" key="5">
    <source>
        <dbReference type="ARBA" id="ARBA00011738"/>
    </source>
</evidence>
<evidence type="ECO:0000313" key="17">
    <source>
        <dbReference type="Proteomes" id="UP000026915"/>
    </source>
</evidence>
<feature type="domain" description="Purple acid phosphatase Fn3-like" evidence="15">
    <location>
        <begin position="699"/>
        <end position="832"/>
    </location>
</feature>
<dbReference type="EC" id="3.1.3.2" evidence="11"/>
<keyword evidence="8" id="KW-0862">Zinc</keyword>
<protein>
    <recommendedName>
        <fullName evidence="11">Purple acid phosphatase</fullName>
        <ecNumber evidence="11">3.1.3.2</ecNumber>
    </recommendedName>
</protein>
<dbReference type="SUPFAM" id="SSF49363">
    <property type="entry name" value="Purple acid phosphatase, N-terminal domain"/>
    <property type="match status" value="2"/>
</dbReference>
<dbReference type="Pfam" id="PF14008">
    <property type="entry name" value="Metallophos_C"/>
    <property type="match status" value="2"/>
</dbReference>
<name>A0A061FSS3_THECC</name>
<organism evidence="16 17">
    <name type="scientific">Theobroma cacao</name>
    <name type="common">Cacao</name>
    <name type="synonym">Cocoa</name>
    <dbReference type="NCBI Taxonomy" id="3641"/>
    <lineage>
        <taxon>Eukaryota</taxon>
        <taxon>Viridiplantae</taxon>
        <taxon>Streptophyta</taxon>
        <taxon>Embryophyta</taxon>
        <taxon>Tracheophyta</taxon>
        <taxon>Spermatophyta</taxon>
        <taxon>Magnoliopsida</taxon>
        <taxon>eudicotyledons</taxon>
        <taxon>Gunneridae</taxon>
        <taxon>Pentapetalae</taxon>
        <taxon>rosids</taxon>
        <taxon>malvids</taxon>
        <taxon>Malvales</taxon>
        <taxon>Malvaceae</taxon>
        <taxon>Byttnerioideae</taxon>
        <taxon>Theobroma</taxon>
    </lineage>
</organism>
<dbReference type="GO" id="GO:0005576">
    <property type="term" value="C:extracellular region"/>
    <property type="evidence" value="ECO:0007669"/>
    <property type="project" value="UniProtKB-SubCell"/>
</dbReference>
<comment type="cofactor">
    <cofactor evidence="1">
        <name>Zn(2+)</name>
        <dbReference type="ChEBI" id="CHEBI:29105"/>
    </cofactor>
</comment>
<dbReference type="InterPro" id="IPR008963">
    <property type="entry name" value="Purple_acid_Pase-like_N"/>
</dbReference>
<dbReference type="STRING" id="3641.A0A061FSS3"/>
<dbReference type="CDD" id="cd00839">
    <property type="entry name" value="MPP_PAPs"/>
    <property type="match status" value="2"/>
</dbReference>
<reference evidence="16 17" key="1">
    <citation type="journal article" date="2013" name="Genome Biol.">
        <title>The genome sequence of the most widely cultivated cacao type and its use to identify candidate genes regulating pod color.</title>
        <authorList>
            <person name="Motamayor J.C."/>
            <person name="Mockaitis K."/>
            <person name="Schmutz J."/>
            <person name="Haiminen N."/>
            <person name="Iii D.L."/>
            <person name="Cornejo O."/>
            <person name="Findley S.D."/>
            <person name="Zheng P."/>
            <person name="Utro F."/>
            <person name="Royaert S."/>
            <person name="Saski C."/>
            <person name="Jenkins J."/>
            <person name="Podicheti R."/>
            <person name="Zhao M."/>
            <person name="Scheffler B.E."/>
            <person name="Stack J.C."/>
            <person name="Feltus F.A."/>
            <person name="Mustiga G.M."/>
            <person name="Amores F."/>
            <person name="Phillips W."/>
            <person name="Marelli J.P."/>
            <person name="May G.D."/>
            <person name="Shapiro H."/>
            <person name="Ma J."/>
            <person name="Bustamante C.D."/>
            <person name="Schnell R.J."/>
            <person name="Main D."/>
            <person name="Gilbert D."/>
            <person name="Parida L."/>
            <person name="Kuhn D.N."/>
        </authorList>
    </citation>
    <scope>NUCLEOTIDE SEQUENCE [LARGE SCALE GENOMIC DNA]</scope>
    <source>
        <strain evidence="17">cv. Matina 1-6</strain>
    </source>
</reference>
<keyword evidence="17" id="KW-1185">Reference proteome</keyword>
<dbReference type="Gene3D" id="2.60.40.380">
    <property type="entry name" value="Purple acid phosphatase-like, N-terminal"/>
    <property type="match status" value="2"/>
</dbReference>
<comment type="subunit">
    <text evidence="5">Homodimer.</text>
</comment>
<keyword evidence="11" id="KW-0378">Hydrolase</keyword>
<dbReference type="InterPro" id="IPR004843">
    <property type="entry name" value="Calcineurin-like_PHP"/>
</dbReference>
<feature type="domain" description="Purple acid phosphatase N-terminal" evidence="14">
    <location>
        <begin position="255"/>
        <end position="355"/>
    </location>
</feature>
<dbReference type="Gene3D" id="3.60.21.10">
    <property type="match status" value="2"/>
</dbReference>
<dbReference type="OMA" id="NHEMDYP"/>
<dbReference type="Pfam" id="PF16656">
    <property type="entry name" value="Pur_ac_phosph_N"/>
    <property type="match status" value="2"/>
</dbReference>
<feature type="domain" description="Purple acid phosphatase C-terminal" evidence="13">
    <location>
        <begin position="1191"/>
        <end position="1249"/>
    </location>
</feature>
<sequence>MVWSVGRKLRKTRRQDSTTLLICLPQHHNFHHFLPMEEPVTYRVFNKFSFLLLISFLAFPSSSSFKLHPLVANSTFLHRNYTAVSDFRVLNRRTLIECPDPNPYLQINVISDADVSDDEFVAVNVSGVMVPSEADWVAMISPSYSNVTTCLESEAYYIQTGDTSTLPLLCHYPVKAKYVSSDPDYLSCKKQECQKYGNDGKCEITTCSGSITFHVVNIRTDIEFVFFTGGFGTPCILTRTDVPLKFSNPNSPLYGHLSSMDSTGTSMRLTWVSGDKEPQQVKYGDGKSQTSDVTTFSADDMCSSVVVPSPAKDFGWHDPGYIHTAVMTGLQPSSTCNYKYGSDSVGWSDQIQFRTPPAGGSDELKFLVFGDMGKAPLDDSAEHYIQPGSISVIKGMIEEVENGNVDSIFHIGDISYATGFLVEWEFFLHLITPLASQVTYMTAIGNHERDYADSGSWYPGPDSGGECGVAYETYFPMPTPAKDKPWYSIEQGSVHFTVISTEHDWTEQSEQYEWMKNDMASVDRSKTPWLIFTGHRPMYSSLGADDKFLKIVEPVLLDNKVDLALFGHVHNYERTCSVYNSECLAMPTKDKNGIDTYDNSNYTAPVQAVVGMAGFSLDKFPDDAASWSLSRVSEFGYVRAHATKDELKLEFVNSDTKDIEDSFRITKNQISDFRVLNRRTLSQCLNPNPFLQIHVSKNSNLSNEEFVTVTVSGVLLPSPEDWIAMISPSHSNVGACLQSEAFYLQTGDISKLPLLCHYPVKAKFVSSDPDYLSCKKKECMKHSKGKCKVTTCSGFVAFHVINIRTDIEFVFFTGGFHKPCVLKRTIPLKFSNPNAPLYGHLSSIDSTGTSMRLTWISGDKEPQQVKYGNGKSQTSQVATFSQDDMCSSILIPSPAKDFGWHDPGYIHTAVMTGLQPSSTSYYKYGSDAVGWSDRIEFRTPPAGGSDELKFLVYGDMGKAPLDASAEHFTQPGSLSVVKAMVEELKNGNVDSIFHIGDISYATGFLVEWEFFLHLLSPLASKVSYMTAIGNHERDYADSGSYYPGPDSGGECGVAYETYFPMPTAAKDKPWYAVEQGSVHFTVISTEHDWTENSEQYNWMKKDMASVDRSKTPWLIFAGHRPMYSSYLVKSTDDKFRDVVEPVLLANKVDLALFGHVHNYERTCSIYKSQCLAMPRKDENGIDTYDNSNYKAPVQAVVGMAGFSLDKFSLFVTGWSLSRISEFGYVRAHATKDELMVEFVNSNTRKVQDSFRITKKQNS</sequence>
<evidence type="ECO:0000256" key="10">
    <source>
        <dbReference type="ARBA" id="ARBA00023180"/>
    </source>
</evidence>
<feature type="domain" description="Purple acid phosphatase C-terminal" evidence="13">
    <location>
        <begin position="604"/>
        <end position="662"/>
    </location>
</feature>
<feature type="domain" description="Purple acid phosphatase Fn3-like" evidence="15">
    <location>
        <begin position="113"/>
        <end position="248"/>
    </location>
</feature>
<dbReference type="eggNOG" id="KOG1378">
    <property type="taxonomic scope" value="Eukaryota"/>
</dbReference>
<dbReference type="InterPro" id="IPR040974">
    <property type="entry name" value="Fn3_PAP"/>
</dbReference>
<evidence type="ECO:0000256" key="9">
    <source>
        <dbReference type="ARBA" id="ARBA00023004"/>
    </source>
</evidence>
<feature type="domain" description="Purple acid phosphatase N-terminal" evidence="14">
    <location>
        <begin position="838"/>
        <end position="939"/>
    </location>
</feature>
<evidence type="ECO:0000313" key="16">
    <source>
        <dbReference type="EMBL" id="EOY17604.1"/>
    </source>
</evidence>
<evidence type="ECO:0000256" key="8">
    <source>
        <dbReference type="ARBA" id="ARBA00022833"/>
    </source>
</evidence>
<evidence type="ECO:0000256" key="7">
    <source>
        <dbReference type="ARBA" id="ARBA00022729"/>
    </source>
</evidence>
<dbReference type="Gramene" id="EOY17604">
    <property type="protein sequence ID" value="EOY17604"/>
    <property type="gene ID" value="TCM_042391"/>
</dbReference>
<dbReference type="EMBL" id="CM001888">
    <property type="protein sequence ID" value="EOY17604.1"/>
    <property type="molecule type" value="Genomic_DNA"/>
</dbReference>
<keyword evidence="7" id="KW-0732">Signal</keyword>
<feature type="domain" description="Calcineurin-like phosphoesterase" evidence="12">
    <location>
        <begin position="948"/>
        <end position="1159"/>
    </location>
</feature>
<dbReference type="Proteomes" id="UP000026915">
    <property type="component" value="Chromosome 10"/>
</dbReference>
<comment type="cofactor">
    <cofactor evidence="2">
        <name>Fe cation</name>
        <dbReference type="ChEBI" id="CHEBI:24875"/>
    </cofactor>
</comment>
<keyword evidence="10" id="KW-0325">Glycoprotein</keyword>
<dbReference type="InterPro" id="IPR025733">
    <property type="entry name" value="PAPs_C"/>
</dbReference>
<comment type="catalytic activity">
    <reaction evidence="11">
        <text>a phosphate monoester + H2O = an alcohol + phosphate</text>
        <dbReference type="Rhea" id="RHEA:15017"/>
        <dbReference type="ChEBI" id="CHEBI:15377"/>
        <dbReference type="ChEBI" id="CHEBI:30879"/>
        <dbReference type="ChEBI" id="CHEBI:43474"/>
        <dbReference type="ChEBI" id="CHEBI:67140"/>
        <dbReference type="EC" id="3.1.3.2"/>
    </reaction>
</comment>
<evidence type="ECO:0000256" key="6">
    <source>
        <dbReference type="ARBA" id="ARBA00022525"/>
    </source>
</evidence>
<evidence type="ECO:0000256" key="3">
    <source>
        <dbReference type="ARBA" id="ARBA00004613"/>
    </source>
</evidence>
<dbReference type="Pfam" id="PF17808">
    <property type="entry name" value="fn3_PAP"/>
    <property type="match status" value="2"/>
</dbReference>